<organism evidence="2 4">
    <name type="scientific">Phytophthora cactorum</name>
    <dbReference type="NCBI Taxonomy" id="29920"/>
    <lineage>
        <taxon>Eukaryota</taxon>
        <taxon>Sar</taxon>
        <taxon>Stramenopiles</taxon>
        <taxon>Oomycota</taxon>
        <taxon>Peronosporomycetes</taxon>
        <taxon>Peronosporales</taxon>
        <taxon>Peronosporaceae</taxon>
        <taxon>Phytophthora</taxon>
    </lineage>
</organism>
<comment type="caution">
    <text evidence="2">The sequence shown here is derived from an EMBL/GenBank/DDBJ whole genome shotgun (WGS) entry which is preliminary data.</text>
</comment>
<gene>
    <name evidence="1" type="ORF">PC113_g8576</name>
    <name evidence="2" type="ORF">PC115_g5655</name>
    <name evidence="3" type="ORF">PC118_g7857</name>
</gene>
<dbReference type="Proteomes" id="UP000735874">
    <property type="component" value="Unassembled WGS sequence"/>
</dbReference>
<evidence type="ECO:0000313" key="2">
    <source>
        <dbReference type="EMBL" id="KAG2932765.1"/>
    </source>
</evidence>
<protein>
    <submittedName>
        <fullName evidence="2">Uncharacterized protein</fullName>
    </submittedName>
</protein>
<dbReference type="EMBL" id="RCMI01000119">
    <property type="protein sequence ID" value="KAG2932765.1"/>
    <property type="molecule type" value="Genomic_DNA"/>
</dbReference>
<evidence type="ECO:0000313" key="3">
    <source>
        <dbReference type="EMBL" id="KAG2986346.1"/>
    </source>
</evidence>
<dbReference type="Proteomes" id="UP000774804">
    <property type="component" value="Unassembled WGS sequence"/>
</dbReference>
<accession>A0A8T1D3C3</accession>
<dbReference type="EMBL" id="RCML01000193">
    <property type="protein sequence ID" value="KAG2986346.1"/>
    <property type="molecule type" value="Genomic_DNA"/>
</dbReference>
<dbReference type="EMBL" id="RCMG01000203">
    <property type="protein sequence ID" value="KAG2859826.1"/>
    <property type="molecule type" value="Genomic_DNA"/>
</dbReference>
<name>A0A8T1D3C3_9STRA</name>
<dbReference type="AlphaFoldDB" id="A0A8T1D3C3"/>
<dbReference type="VEuPathDB" id="FungiDB:PC110_g9495"/>
<sequence length="73" mass="8415">MLILLHFRDEVGRNKVSKRVLLVQLYRNLDKTTNKLVKQRPKPKTLEETVNKANDIDDATDNVAQGMLNIDQP</sequence>
<dbReference type="Proteomes" id="UP000697107">
    <property type="component" value="Unassembled WGS sequence"/>
</dbReference>
<evidence type="ECO:0000313" key="1">
    <source>
        <dbReference type="EMBL" id="KAG2859826.1"/>
    </source>
</evidence>
<reference evidence="2" key="1">
    <citation type="submission" date="2018-10" db="EMBL/GenBank/DDBJ databases">
        <title>Effector identification in a new, highly contiguous assembly of the strawberry crown rot pathogen Phytophthora cactorum.</title>
        <authorList>
            <person name="Armitage A.D."/>
            <person name="Nellist C.F."/>
            <person name="Bates H."/>
            <person name="Vickerstaff R.J."/>
            <person name="Harrison R.J."/>
        </authorList>
    </citation>
    <scope>NUCLEOTIDE SEQUENCE</scope>
    <source>
        <strain evidence="1">15-7</strain>
        <strain evidence="2">4032</strain>
        <strain evidence="3">P415</strain>
    </source>
</reference>
<evidence type="ECO:0000313" key="4">
    <source>
        <dbReference type="Proteomes" id="UP000774804"/>
    </source>
</evidence>
<proteinExistence type="predicted"/>